<feature type="signal peptide" evidence="1">
    <location>
        <begin position="1"/>
        <end position="25"/>
    </location>
</feature>
<sequence length="260" mass="29086">MSDSKKALRWGAFFVAWLLVAPALADTCGRVPGTGEPVVSRYVIDGDTLELSDGRRVRLIGINTPEIGRKGRPSEPYAQQARAALERRVARPGLRLVVGEQDRDHYGRTLGHLFDARGVNVEAQLLREGMGLAIGVPPNLSLLDCHLQQEAVARSGGVGLWRQDPVVMADKVRAGGFHLVRGQVRSIERTRDHLWLELEGTLVLRILAGDRPRFERLDDWVGKELEVRGWVVDRKTRRAGRQRFMLPLQEPRMAVVQTAE</sequence>
<dbReference type="AlphaFoldDB" id="A0A078MFN9"/>
<dbReference type="RefSeq" id="WP_044499540.1">
    <property type="nucleotide sequence ID" value="NZ_LK391969.1"/>
</dbReference>
<dbReference type="SMART" id="SM00318">
    <property type="entry name" value="SNc"/>
    <property type="match status" value="1"/>
</dbReference>
<dbReference type="EMBL" id="LM997413">
    <property type="protein sequence ID" value="CEA05100.1"/>
    <property type="molecule type" value="Genomic_DNA"/>
</dbReference>
<dbReference type="Pfam" id="PF00565">
    <property type="entry name" value="SNase"/>
    <property type="match status" value="1"/>
</dbReference>
<feature type="domain" description="TNase-like" evidence="2">
    <location>
        <begin position="43"/>
        <end position="163"/>
    </location>
</feature>
<dbReference type="OrthoDB" id="6867997at2"/>
<dbReference type="InterPro" id="IPR016071">
    <property type="entry name" value="Staphylococal_nuclease_OB-fold"/>
</dbReference>
<gene>
    <name evidence="3" type="ORF">BN1049_01887</name>
</gene>
<dbReference type="PROSITE" id="PS50830">
    <property type="entry name" value="TNASE_3"/>
    <property type="match status" value="1"/>
</dbReference>
<evidence type="ECO:0000259" key="2">
    <source>
        <dbReference type="PROSITE" id="PS50830"/>
    </source>
</evidence>
<proteinExistence type="predicted"/>
<name>A0A078MFN9_9PSED</name>
<dbReference type="EMBL" id="LK391969">
    <property type="protein sequence ID" value="CEF26951.1"/>
    <property type="molecule type" value="Genomic_DNA"/>
</dbReference>
<keyword evidence="1" id="KW-0732">Signal</keyword>
<evidence type="ECO:0000313" key="3">
    <source>
        <dbReference type="EMBL" id="CEA05100.1"/>
    </source>
</evidence>
<dbReference type="PATRIC" id="fig|1461581.3.peg.1865"/>
<dbReference type="SUPFAM" id="SSF50199">
    <property type="entry name" value="Staphylococcal nuclease"/>
    <property type="match status" value="1"/>
</dbReference>
<evidence type="ECO:0000256" key="1">
    <source>
        <dbReference type="SAM" id="SignalP"/>
    </source>
</evidence>
<feature type="chain" id="PRO_5007377957" evidence="1">
    <location>
        <begin position="26"/>
        <end position="260"/>
    </location>
</feature>
<dbReference type="InterPro" id="IPR035437">
    <property type="entry name" value="SNase_OB-fold_sf"/>
</dbReference>
<dbReference type="Gene3D" id="2.40.50.90">
    <property type="match status" value="1"/>
</dbReference>
<reference evidence="3" key="1">
    <citation type="submission" date="2014-07" db="EMBL/GenBank/DDBJ databases">
        <authorList>
            <person name="Urmite Genomes Urmite Genomes"/>
        </authorList>
    </citation>
    <scope>NUCLEOTIDE SEQUENCE</scope>
    <source>
        <strain evidence="3">12M76_air</strain>
    </source>
</reference>
<organism evidence="3">
    <name type="scientific">Pseudomonas saudimassiliensis</name>
    <dbReference type="NCBI Taxonomy" id="1461581"/>
    <lineage>
        <taxon>Bacteria</taxon>
        <taxon>Pseudomonadati</taxon>
        <taxon>Pseudomonadota</taxon>
        <taxon>Gammaproteobacteria</taxon>
        <taxon>Pseudomonadales</taxon>
        <taxon>Pseudomonadaceae</taxon>
        <taxon>Pseudomonas</taxon>
    </lineage>
</organism>
<protein>
    <submittedName>
        <fullName evidence="3">Nuclease</fullName>
    </submittedName>
</protein>
<accession>A0A078MFN9</accession>